<evidence type="ECO:0000256" key="2">
    <source>
        <dbReference type="ARBA" id="ARBA00022475"/>
    </source>
</evidence>
<dbReference type="InterPro" id="IPR050250">
    <property type="entry name" value="Macrolide_Exporter_MacB"/>
</dbReference>
<feature type="transmembrane region" description="Helical" evidence="6">
    <location>
        <begin position="849"/>
        <end position="870"/>
    </location>
</feature>
<gene>
    <name evidence="9" type="ORF">JI741_09590</name>
</gene>
<name>A0ABS1KT57_9BACT</name>
<accession>A0ABS1KT57</accession>
<reference evidence="9 10" key="1">
    <citation type="submission" date="2021-01" db="EMBL/GenBank/DDBJ databases">
        <title>Chryseolinea sp. Jin1 Genome sequencing and assembly.</title>
        <authorList>
            <person name="Kim I."/>
        </authorList>
    </citation>
    <scope>NUCLEOTIDE SEQUENCE [LARGE SCALE GENOMIC DNA]</scope>
    <source>
        <strain evidence="9 10">Jin1</strain>
    </source>
</reference>
<feature type="domain" description="ABC3 transporter permease C-terminal" evidence="7">
    <location>
        <begin position="385"/>
        <end position="497"/>
    </location>
</feature>
<proteinExistence type="predicted"/>
<keyword evidence="5 6" id="KW-0472">Membrane</keyword>
<feature type="transmembrane region" description="Helical" evidence="6">
    <location>
        <begin position="434"/>
        <end position="458"/>
    </location>
</feature>
<organism evidence="9 10">
    <name type="scientific">Chryseolinea lacunae</name>
    <dbReference type="NCBI Taxonomy" id="2801331"/>
    <lineage>
        <taxon>Bacteria</taxon>
        <taxon>Pseudomonadati</taxon>
        <taxon>Bacteroidota</taxon>
        <taxon>Cytophagia</taxon>
        <taxon>Cytophagales</taxon>
        <taxon>Fulvivirgaceae</taxon>
        <taxon>Chryseolinea</taxon>
    </lineage>
</organism>
<dbReference type="PANTHER" id="PTHR30572">
    <property type="entry name" value="MEMBRANE COMPONENT OF TRANSPORTER-RELATED"/>
    <property type="match status" value="1"/>
</dbReference>
<dbReference type="PANTHER" id="PTHR30572:SF18">
    <property type="entry name" value="ABC-TYPE MACROLIDE FAMILY EXPORT SYSTEM PERMEASE COMPONENT 2"/>
    <property type="match status" value="1"/>
</dbReference>
<feature type="domain" description="MacB-like periplasmic core" evidence="8">
    <location>
        <begin position="530"/>
        <end position="689"/>
    </location>
</feature>
<dbReference type="InterPro" id="IPR025857">
    <property type="entry name" value="MacB_PCD"/>
</dbReference>
<feature type="transmembrane region" description="Helical" evidence="6">
    <location>
        <begin position="378"/>
        <end position="398"/>
    </location>
</feature>
<sequence length="884" mass="99850">MTHKPHQQNPPTWAIRFFQWFCNDHLADAALGDMLELYDRRRARLGKRKADLLFICNVLFFLQPFAIRRRSESTSHHTLAMYKNYFKITWRTMSRQKMYTGITVGGLALGLATCMIIFLYVRNELSYDKRYADGNHIYRFYNDYRGAQAERWTSTSPVVAQIFKTDYPEVEKVGRLVPQKWHQAGSNLFRREDRVENTYEEGFAYADNELLSILEIPFVEGNINALAKPNSIVISKRIAEKYFPNEEAMGKTVILNDDNARPYTIGGVMEDFAAHTHLHYDFFITLTNAEFWPGEQTSWCCFNYDTYVKLRPDADPAALTLKLQSLRDDHLLPYLQNNGDQSAADIKKNHFFGLQPVRDIYINTAGVSDELHHGDIRYVWLFSGIAVFILLLACINFVNLSTAKSANRAKEVGLRKVVGSVRGYLVRQFLTESVVYSLVSFALGVGMVTLALPFFNALAGKQLALPWTTLWFLPMLLMAALVVGIIAGLYPAFYLSGFKPVDVLKGSLSKGSRSSSLRGALVVFQFTTSIVLIVGTFVINKQMQFILNSKIGFDKEQVVIVQGTNTLGEQRETFKSEVLQLADVEHVTISSYLPVSGTNRGQTAFWKEGRSKEDVAVYAQEWSVDEDYIKTLGMNITMGRDFDTRASDATAIIINQAMAKDLGLPQPIGHRITKGQVYEVIGVVEDFNFESMKGQIRSLCFVLERGGAFASVKVKSSAMASVIPALNKVWQRFMPHQPFRYAFMDERYARMYADVDRTGKIFTCFAALAIVVACLGLFALSAFMVEQRGKEISIRLVMGASMKNIFRLLTQNVVGLVLISFVIAAPLSWFMAQQWLKDYTYKTPLSWDVFAIAGVLSVLIAMSTVSYHAIRAAMTNPANRLRSE</sequence>
<dbReference type="Pfam" id="PF02687">
    <property type="entry name" value="FtsX"/>
    <property type="match status" value="2"/>
</dbReference>
<evidence type="ECO:0000259" key="7">
    <source>
        <dbReference type="Pfam" id="PF02687"/>
    </source>
</evidence>
<feature type="transmembrane region" description="Helical" evidence="6">
    <location>
        <begin position="470"/>
        <end position="495"/>
    </location>
</feature>
<dbReference type="Pfam" id="PF12704">
    <property type="entry name" value="MacB_PCD"/>
    <property type="match status" value="2"/>
</dbReference>
<evidence type="ECO:0000256" key="1">
    <source>
        <dbReference type="ARBA" id="ARBA00004651"/>
    </source>
</evidence>
<keyword evidence="3 6" id="KW-0812">Transmembrane</keyword>
<evidence type="ECO:0000256" key="6">
    <source>
        <dbReference type="SAM" id="Phobius"/>
    </source>
</evidence>
<evidence type="ECO:0000256" key="5">
    <source>
        <dbReference type="ARBA" id="ARBA00023136"/>
    </source>
</evidence>
<feature type="transmembrane region" description="Helical" evidence="6">
    <location>
        <begin position="761"/>
        <end position="785"/>
    </location>
</feature>
<dbReference type="InterPro" id="IPR047699">
    <property type="entry name" value="Permease_put_prefix"/>
</dbReference>
<comment type="caution">
    <text evidence="9">The sequence shown here is derived from an EMBL/GenBank/DDBJ whole genome shotgun (WGS) entry which is preliminary data.</text>
</comment>
<keyword evidence="2" id="KW-1003">Cell membrane</keyword>
<evidence type="ECO:0000313" key="9">
    <source>
        <dbReference type="EMBL" id="MBL0741471.1"/>
    </source>
</evidence>
<protein>
    <submittedName>
        <fullName evidence="9">ABC transporter permease</fullName>
    </submittedName>
</protein>
<dbReference type="EMBL" id="JAERRB010000003">
    <property type="protein sequence ID" value="MBL0741471.1"/>
    <property type="molecule type" value="Genomic_DNA"/>
</dbReference>
<dbReference type="Proteomes" id="UP000613030">
    <property type="component" value="Unassembled WGS sequence"/>
</dbReference>
<evidence type="ECO:0000259" key="8">
    <source>
        <dbReference type="Pfam" id="PF12704"/>
    </source>
</evidence>
<evidence type="ECO:0000256" key="3">
    <source>
        <dbReference type="ARBA" id="ARBA00022692"/>
    </source>
</evidence>
<keyword evidence="4 6" id="KW-1133">Transmembrane helix</keyword>
<feature type="domain" description="MacB-like periplasmic core" evidence="8">
    <location>
        <begin position="100"/>
        <end position="323"/>
    </location>
</feature>
<keyword evidence="10" id="KW-1185">Reference proteome</keyword>
<evidence type="ECO:0000256" key="4">
    <source>
        <dbReference type="ARBA" id="ARBA00022989"/>
    </source>
</evidence>
<evidence type="ECO:0000313" key="10">
    <source>
        <dbReference type="Proteomes" id="UP000613030"/>
    </source>
</evidence>
<dbReference type="InterPro" id="IPR003838">
    <property type="entry name" value="ABC3_permease_C"/>
</dbReference>
<feature type="transmembrane region" description="Helical" evidence="6">
    <location>
        <begin position="98"/>
        <end position="121"/>
    </location>
</feature>
<feature type="domain" description="ABC3 transporter permease C-terminal" evidence="7">
    <location>
        <begin position="764"/>
        <end position="877"/>
    </location>
</feature>
<feature type="transmembrane region" description="Helical" evidence="6">
    <location>
        <begin position="805"/>
        <end position="829"/>
    </location>
</feature>
<feature type="transmembrane region" description="Helical" evidence="6">
    <location>
        <begin position="515"/>
        <end position="539"/>
    </location>
</feature>
<dbReference type="NCBIfam" id="NF038404">
    <property type="entry name" value="perm_prefix_2"/>
    <property type="match status" value="1"/>
</dbReference>
<comment type="subcellular location">
    <subcellularLocation>
        <location evidence="1">Cell membrane</location>
        <topology evidence="1">Multi-pass membrane protein</topology>
    </subcellularLocation>
</comment>